<dbReference type="EMBL" id="CP127225">
    <property type="protein sequence ID" value="WIX07720.1"/>
    <property type="molecule type" value="Genomic_DNA"/>
</dbReference>
<protein>
    <submittedName>
        <fullName evidence="2">Uncharacterized protein</fullName>
    </submittedName>
</protein>
<dbReference type="Proteomes" id="UP001228059">
    <property type="component" value="Chromosome"/>
</dbReference>
<dbReference type="RefSeq" id="WP_076342628.1">
    <property type="nucleotide sequence ID" value="NZ_CP127225.1"/>
</dbReference>
<evidence type="ECO:0000313" key="2">
    <source>
        <dbReference type="EMBL" id="WIX07720.1"/>
    </source>
</evidence>
<feature type="region of interest" description="Disordered" evidence="1">
    <location>
        <begin position="280"/>
        <end position="309"/>
    </location>
</feature>
<proteinExistence type="predicted"/>
<feature type="compositionally biased region" description="Basic and acidic residues" evidence="1">
    <location>
        <begin position="287"/>
        <end position="301"/>
    </location>
</feature>
<reference evidence="2 3" key="1">
    <citation type="submission" date="2023-05" db="EMBL/GenBank/DDBJ databases">
        <title>Complete Genome Resource of Xanthomonas oryzae pv. leersiae Strain YNJC Isolated From Plateau Japonica Rice in Southwest China.</title>
        <authorList>
            <person name="Aa X."/>
            <person name="Mei L."/>
            <person name="Liu P."/>
            <person name="Yang Y."/>
            <person name="Tang C."/>
            <person name="Zhang F."/>
            <person name="Dong C."/>
            <person name="Wang B."/>
            <person name="Chen X."/>
            <person name="Dai L."/>
        </authorList>
    </citation>
    <scope>NUCLEOTIDE SEQUENCE [LARGE SCALE GENOMIC DNA]</scope>
    <source>
        <strain evidence="2 3">YNJC</strain>
    </source>
</reference>
<gene>
    <name evidence="2" type="ORF">QN060_06685</name>
</gene>
<dbReference type="AlphaFoldDB" id="A0AAJ6H0J2"/>
<name>A0AAJ6H0J2_9XANT</name>
<organism evidence="2 3">
    <name type="scientific">Xanthomonas oryzae pv. leersiae</name>
    <dbReference type="NCBI Taxonomy" id="3112258"/>
    <lineage>
        <taxon>Bacteria</taxon>
        <taxon>Pseudomonadati</taxon>
        <taxon>Pseudomonadota</taxon>
        <taxon>Gammaproteobacteria</taxon>
        <taxon>Lysobacterales</taxon>
        <taxon>Lysobacteraceae</taxon>
        <taxon>Xanthomonas</taxon>
    </lineage>
</organism>
<sequence length="325" mass="36708">MTQKKKATSASTTNQIKGSVVKVVVSDDQGSWVQPNKDAIFFIDEDAFFPEIKFEITTQQPPPYTLTWLISWDAKVSGLAVSKARGSLKKEFSAKGQATLTEKTWKADLGQVLGGKLTVMIKAGTETFKRSVLIKGKNPSKEKVENYLATLNDVVGFDVIVEQESKFKNFIDFDDEPIVAFDNGYGMTQLTSPAPTYTQAWSWKENINGGSKLYQNKQKEAKGYLGAQNRTYTNDQLKLETWSRWNGGSYHVWDEKSNSWVRNGDITCDSKTGNIGWDMTRDVNSGKTEDELHKRDKDEYKNPPTSKDRKWKYTGVCYADHVESN</sequence>
<evidence type="ECO:0000256" key="1">
    <source>
        <dbReference type="SAM" id="MobiDB-lite"/>
    </source>
</evidence>
<evidence type="ECO:0000313" key="3">
    <source>
        <dbReference type="Proteomes" id="UP001228059"/>
    </source>
</evidence>
<accession>A0AAJ6H0J2</accession>